<dbReference type="PANTHER" id="PTHR37984">
    <property type="entry name" value="PROTEIN CBG26694"/>
    <property type="match status" value="1"/>
</dbReference>
<dbReference type="GO" id="GO:0003676">
    <property type="term" value="F:nucleic acid binding"/>
    <property type="evidence" value="ECO:0007669"/>
    <property type="project" value="InterPro"/>
</dbReference>
<dbReference type="PANTHER" id="PTHR37984:SF5">
    <property type="entry name" value="PROTEIN NYNRIN-LIKE"/>
    <property type="match status" value="1"/>
</dbReference>
<dbReference type="InterPro" id="IPR001584">
    <property type="entry name" value="Integrase_cat-core"/>
</dbReference>
<reference evidence="3" key="1">
    <citation type="submission" date="2016-05" db="EMBL/GenBank/DDBJ databases">
        <authorList>
            <person name="Lavstsen T."/>
            <person name="Jespersen J.S."/>
        </authorList>
    </citation>
    <scope>NUCLEOTIDE SEQUENCE</scope>
    <source>
        <tissue evidence="3">Brain</tissue>
    </source>
</reference>
<dbReference type="PROSITE" id="PS50994">
    <property type="entry name" value="INTEGRASE"/>
    <property type="match status" value="1"/>
</dbReference>
<reference evidence="3" key="2">
    <citation type="submission" date="2016-06" db="EMBL/GenBank/DDBJ databases">
        <title>The genome of a short-lived fish provides insights into sex chromosome evolution and the genetic control of aging.</title>
        <authorList>
            <person name="Reichwald K."/>
            <person name="Felder M."/>
            <person name="Petzold A."/>
            <person name="Koch P."/>
            <person name="Groth M."/>
            <person name="Platzer M."/>
        </authorList>
    </citation>
    <scope>NUCLEOTIDE SEQUENCE</scope>
    <source>
        <tissue evidence="3">Brain</tissue>
    </source>
</reference>
<dbReference type="Gene3D" id="3.30.420.10">
    <property type="entry name" value="Ribonuclease H-like superfamily/Ribonuclease H"/>
    <property type="match status" value="1"/>
</dbReference>
<proteinExistence type="predicted"/>
<sequence>MEGKWEDVYNHLSTGSYPPECTRGQRQTLRKSASKFSLHDGKLFYGAEPRRRAIKSKEEAVSLFKEFHVPPVGRHTGIVKTRTSMCSVFYWHGMTADIEKWVSECDQCQRVETPVRVCKTPDYFKPLQVSAVWEIISITMIGPLPKTSSGFEYILTATDCLSKWVEAFPQKTNSAEEVSKNLCTMFYRHGWPKRILTNQGQEFADEVNRRCCELLSVERMAITTNHAQTYRLSGRTNSNITRALRIFANERKDDWDIYLDPILFGLRSKMHCTTKVSPFLLMYGREARYPSEVPENVPLSSVMLPKEYRPFIKKQDTKHDAKE</sequence>
<dbReference type="AlphaFoldDB" id="A0A1A7X7X9"/>
<dbReference type="Pfam" id="PF17921">
    <property type="entry name" value="Integrase_H2C2"/>
    <property type="match status" value="1"/>
</dbReference>
<name>A0A1A7X7X9_9TELE</name>
<dbReference type="EMBL" id="HADW01012776">
    <property type="protein sequence ID" value="SBP14176.1"/>
    <property type="molecule type" value="Transcribed_RNA"/>
</dbReference>
<dbReference type="InterPro" id="IPR036397">
    <property type="entry name" value="RNaseH_sf"/>
</dbReference>
<dbReference type="Gene3D" id="1.10.340.70">
    <property type="match status" value="1"/>
</dbReference>
<evidence type="ECO:0000256" key="1">
    <source>
        <dbReference type="ARBA" id="ARBA00039658"/>
    </source>
</evidence>
<gene>
    <name evidence="3" type="primary">Nfu_g_1_004999</name>
</gene>
<feature type="domain" description="Integrase catalytic" evidence="2">
    <location>
        <begin position="122"/>
        <end position="286"/>
    </location>
</feature>
<dbReference type="SUPFAM" id="SSF53098">
    <property type="entry name" value="Ribonuclease H-like"/>
    <property type="match status" value="1"/>
</dbReference>
<accession>A0A1A7X7X9</accession>
<dbReference type="InterPro" id="IPR012337">
    <property type="entry name" value="RNaseH-like_sf"/>
</dbReference>
<dbReference type="InterPro" id="IPR041588">
    <property type="entry name" value="Integrase_H2C2"/>
</dbReference>
<evidence type="ECO:0000259" key="2">
    <source>
        <dbReference type="PROSITE" id="PS50994"/>
    </source>
</evidence>
<dbReference type="InterPro" id="IPR050951">
    <property type="entry name" value="Retrovirus_Pol_polyprotein"/>
</dbReference>
<organism evidence="3">
    <name type="scientific">Iconisemion striatum</name>
    <dbReference type="NCBI Taxonomy" id="60296"/>
    <lineage>
        <taxon>Eukaryota</taxon>
        <taxon>Metazoa</taxon>
        <taxon>Chordata</taxon>
        <taxon>Craniata</taxon>
        <taxon>Vertebrata</taxon>
        <taxon>Euteleostomi</taxon>
        <taxon>Actinopterygii</taxon>
        <taxon>Neopterygii</taxon>
        <taxon>Teleostei</taxon>
        <taxon>Neoteleostei</taxon>
        <taxon>Acanthomorphata</taxon>
        <taxon>Ovalentaria</taxon>
        <taxon>Atherinomorphae</taxon>
        <taxon>Cyprinodontiformes</taxon>
        <taxon>Nothobranchiidae</taxon>
        <taxon>Iconisemion</taxon>
    </lineage>
</organism>
<evidence type="ECO:0000313" key="3">
    <source>
        <dbReference type="EMBL" id="SBP14176.1"/>
    </source>
</evidence>
<dbReference type="GO" id="GO:0015074">
    <property type="term" value="P:DNA integration"/>
    <property type="evidence" value="ECO:0007669"/>
    <property type="project" value="InterPro"/>
</dbReference>
<protein>
    <recommendedName>
        <fullName evidence="1">Gypsy retrotransposon integrase-like protein 1</fullName>
    </recommendedName>
</protein>